<evidence type="ECO:0000313" key="2">
    <source>
        <dbReference type="WBParaSite" id="PEQ_0000599501-mRNA-1"/>
    </source>
</evidence>
<protein>
    <submittedName>
        <fullName evidence="2">Uncharacterized protein</fullName>
    </submittedName>
</protein>
<proteinExistence type="predicted"/>
<reference evidence="2" key="1">
    <citation type="submission" date="2022-11" db="UniProtKB">
        <authorList>
            <consortium name="WormBaseParasite"/>
        </authorList>
    </citation>
    <scope>IDENTIFICATION</scope>
</reference>
<dbReference type="Proteomes" id="UP000887564">
    <property type="component" value="Unplaced"/>
</dbReference>
<evidence type="ECO:0000313" key="1">
    <source>
        <dbReference type="Proteomes" id="UP000887564"/>
    </source>
</evidence>
<name>A0A914RI56_PAREQ</name>
<dbReference type="AlphaFoldDB" id="A0A914RI56"/>
<keyword evidence="1" id="KW-1185">Reference proteome</keyword>
<dbReference type="WBParaSite" id="PEQ_0000599501-mRNA-1">
    <property type="protein sequence ID" value="PEQ_0000599501-mRNA-1"/>
    <property type="gene ID" value="PEQ_0000599501"/>
</dbReference>
<organism evidence="1 2">
    <name type="scientific">Parascaris equorum</name>
    <name type="common">Equine roundworm</name>
    <dbReference type="NCBI Taxonomy" id="6256"/>
    <lineage>
        <taxon>Eukaryota</taxon>
        <taxon>Metazoa</taxon>
        <taxon>Ecdysozoa</taxon>
        <taxon>Nematoda</taxon>
        <taxon>Chromadorea</taxon>
        <taxon>Rhabditida</taxon>
        <taxon>Spirurina</taxon>
        <taxon>Ascaridomorpha</taxon>
        <taxon>Ascaridoidea</taxon>
        <taxon>Ascarididae</taxon>
        <taxon>Parascaris</taxon>
    </lineage>
</organism>
<accession>A0A914RI56</accession>
<sequence length="88" mass="10406">MQALWDLQPDLLYERLGSDVSKWMKTLVEIRKSRSTFDTQETRKEIFPVVVDYTKVQSKVSLKYDYWHREILQKFGTSVGKFSLLGCL</sequence>